<feature type="transmembrane region" description="Helical" evidence="2">
    <location>
        <begin position="93"/>
        <end position="112"/>
    </location>
</feature>
<feature type="region of interest" description="Disordered" evidence="1">
    <location>
        <begin position="20"/>
        <end position="79"/>
    </location>
</feature>
<evidence type="ECO:0000313" key="4">
    <source>
        <dbReference type="Proteomes" id="UP000299102"/>
    </source>
</evidence>
<accession>A0A4C1UHM2</accession>
<dbReference type="AlphaFoldDB" id="A0A4C1UHM2"/>
<evidence type="ECO:0000313" key="3">
    <source>
        <dbReference type="EMBL" id="GBP25918.1"/>
    </source>
</evidence>
<organism evidence="3 4">
    <name type="scientific">Eumeta variegata</name>
    <name type="common">Bagworm moth</name>
    <name type="synonym">Eumeta japonica</name>
    <dbReference type="NCBI Taxonomy" id="151549"/>
    <lineage>
        <taxon>Eukaryota</taxon>
        <taxon>Metazoa</taxon>
        <taxon>Ecdysozoa</taxon>
        <taxon>Arthropoda</taxon>
        <taxon>Hexapoda</taxon>
        <taxon>Insecta</taxon>
        <taxon>Pterygota</taxon>
        <taxon>Neoptera</taxon>
        <taxon>Endopterygota</taxon>
        <taxon>Lepidoptera</taxon>
        <taxon>Glossata</taxon>
        <taxon>Ditrysia</taxon>
        <taxon>Tineoidea</taxon>
        <taxon>Psychidae</taxon>
        <taxon>Oiketicinae</taxon>
        <taxon>Eumeta</taxon>
    </lineage>
</organism>
<dbReference type="Proteomes" id="UP000299102">
    <property type="component" value="Unassembled WGS sequence"/>
</dbReference>
<protein>
    <submittedName>
        <fullName evidence="3">Uncharacterized protein</fullName>
    </submittedName>
</protein>
<gene>
    <name evidence="3" type="ORF">EVAR_81803_1</name>
</gene>
<sequence length="164" mass="17929">MRRVCSIPFALPSHPTMRIVTDSGMGIKSESGSKRKTRDRVRNPKPGVEITCGKSESRAGSGSKSGTAPGLKLKSETRLDDGARKRSASKLDWHVLSNYVVLVAVAAFWIPFTNKVLVEANKTKHESVVCFITVSRVYLSTSSSDPGYSLKPEDLSRQFGRAQT</sequence>
<evidence type="ECO:0000256" key="1">
    <source>
        <dbReference type="SAM" id="MobiDB-lite"/>
    </source>
</evidence>
<comment type="caution">
    <text evidence="3">The sequence shown here is derived from an EMBL/GenBank/DDBJ whole genome shotgun (WGS) entry which is preliminary data.</text>
</comment>
<feature type="region of interest" description="Disordered" evidence="1">
    <location>
        <begin position="141"/>
        <end position="164"/>
    </location>
</feature>
<evidence type="ECO:0000256" key="2">
    <source>
        <dbReference type="SAM" id="Phobius"/>
    </source>
</evidence>
<proteinExistence type="predicted"/>
<dbReference type="EMBL" id="BGZK01000173">
    <property type="protein sequence ID" value="GBP25918.1"/>
    <property type="molecule type" value="Genomic_DNA"/>
</dbReference>
<reference evidence="3 4" key="1">
    <citation type="journal article" date="2019" name="Commun. Biol.">
        <title>The bagworm genome reveals a unique fibroin gene that provides high tensile strength.</title>
        <authorList>
            <person name="Kono N."/>
            <person name="Nakamura H."/>
            <person name="Ohtoshi R."/>
            <person name="Tomita M."/>
            <person name="Numata K."/>
            <person name="Arakawa K."/>
        </authorList>
    </citation>
    <scope>NUCLEOTIDE SEQUENCE [LARGE SCALE GENOMIC DNA]</scope>
</reference>
<keyword evidence="4" id="KW-1185">Reference proteome</keyword>
<keyword evidence="2" id="KW-0472">Membrane</keyword>
<keyword evidence="2" id="KW-0812">Transmembrane</keyword>
<keyword evidence="2" id="KW-1133">Transmembrane helix</keyword>
<name>A0A4C1UHM2_EUMVA</name>